<evidence type="ECO:0000256" key="1">
    <source>
        <dbReference type="ARBA" id="ARBA00010049"/>
    </source>
</evidence>
<reference evidence="4 5" key="1">
    <citation type="journal article" date="2017" name="Mol. Plant">
        <title>The Genome of Medicinal Plant Macleaya cordata Provides New Insights into Benzylisoquinoline Alkaloids Metabolism.</title>
        <authorList>
            <person name="Liu X."/>
            <person name="Liu Y."/>
            <person name="Huang P."/>
            <person name="Ma Y."/>
            <person name="Qing Z."/>
            <person name="Tang Q."/>
            <person name="Cao H."/>
            <person name="Cheng P."/>
            <person name="Zheng Y."/>
            <person name="Yuan Z."/>
            <person name="Zhou Y."/>
            <person name="Liu J."/>
            <person name="Tang Z."/>
            <person name="Zhuo Y."/>
            <person name="Zhang Y."/>
            <person name="Yu L."/>
            <person name="Huang J."/>
            <person name="Yang P."/>
            <person name="Peng Q."/>
            <person name="Zhang J."/>
            <person name="Jiang W."/>
            <person name="Zhang Z."/>
            <person name="Lin K."/>
            <person name="Ro D.K."/>
            <person name="Chen X."/>
            <person name="Xiong X."/>
            <person name="Shang Y."/>
            <person name="Huang S."/>
            <person name="Zeng J."/>
        </authorList>
    </citation>
    <scope>NUCLEOTIDE SEQUENCE [LARGE SCALE GENOMIC DNA]</scope>
    <source>
        <strain evidence="5">cv. BLH2017</strain>
        <tissue evidence="4">Root</tissue>
    </source>
</reference>
<dbReference type="Proteomes" id="UP000195402">
    <property type="component" value="Unassembled WGS sequence"/>
</dbReference>
<gene>
    <name evidence="4" type="ORF">BVC80_6715g2</name>
</gene>
<dbReference type="OrthoDB" id="1888725at2759"/>
<evidence type="ECO:0000256" key="2">
    <source>
        <dbReference type="ARBA" id="ARBA00023157"/>
    </source>
</evidence>
<keyword evidence="2" id="KW-1015">Disulfide bond</keyword>
<sequence>MAKFSQAVLLLLAALCIFTVASAADFKVQGKVYCDTCLVGFETRVTEYIKGANVTLECRDREGGHLTYTVDGVTDENGVYTISADGEHEEEVCEVVLKESPRSDCNKKFLGRTCGRVAITKNNGILSPVRFVNSLGFLINAPITGCAQVITELELTPEDIMI</sequence>
<organism evidence="4 5">
    <name type="scientific">Macleaya cordata</name>
    <name type="common">Five-seeded plume-poppy</name>
    <name type="synonym">Bocconia cordata</name>
    <dbReference type="NCBI Taxonomy" id="56857"/>
    <lineage>
        <taxon>Eukaryota</taxon>
        <taxon>Viridiplantae</taxon>
        <taxon>Streptophyta</taxon>
        <taxon>Embryophyta</taxon>
        <taxon>Tracheophyta</taxon>
        <taxon>Spermatophyta</taxon>
        <taxon>Magnoliopsida</taxon>
        <taxon>Ranunculales</taxon>
        <taxon>Papaveraceae</taxon>
        <taxon>Papaveroideae</taxon>
        <taxon>Macleaya</taxon>
    </lineage>
</organism>
<comment type="caution">
    <text evidence="4">The sequence shown here is derived from an EMBL/GenBank/DDBJ whole genome shotgun (WGS) entry which is preliminary data.</text>
</comment>
<dbReference type="OMA" id="TTDEYGW"/>
<comment type="similarity">
    <text evidence="1">Belongs to the Ole e I family.</text>
</comment>
<dbReference type="Pfam" id="PF01190">
    <property type="entry name" value="Pollen_Ole_e_1"/>
    <property type="match status" value="1"/>
</dbReference>
<evidence type="ECO:0000313" key="4">
    <source>
        <dbReference type="EMBL" id="OVA10795.1"/>
    </source>
</evidence>
<evidence type="ECO:0000256" key="3">
    <source>
        <dbReference type="SAM" id="SignalP"/>
    </source>
</evidence>
<proteinExistence type="inferred from homology"/>
<dbReference type="AlphaFoldDB" id="A0A200QK26"/>
<dbReference type="PANTHER" id="PTHR31614:SF2">
    <property type="entry name" value="F28N24.16 PROTEIN"/>
    <property type="match status" value="1"/>
</dbReference>
<keyword evidence="5" id="KW-1185">Reference proteome</keyword>
<keyword evidence="3" id="KW-0732">Signal</keyword>
<dbReference type="FunCoup" id="A0A200QK26">
    <property type="interactions" value="117"/>
</dbReference>
<dbReference type="PANTHER" id="PTHR31614">
    <property type="entry name" value="PROTEIN DOWNSTREAM OF FLC-RELATED"/>
    <property type="match status" value="1"/>
</dbReference>
<evidence type="ECO:0000313" key="5">
    <source>
        <dbReference type="Proteomes" id="UP000195402"/>
    </source>
</evidence>
<name>A0A200QK26_MACCD</name>
<dbReference type="EMBL" id="MVGT01001828">
    <property type="protein sequence ID" value="OVA10795.1"/>
    <property type="molecule type" value="Genomic_DNA"/>
</dbReference>
<feature type="signal peptide" evidence="3">
    <location>
        <begin position="1"/>
        <end position="23"/>
    </location>
</feature>
<dbReference type="InParanoid" id="A0A200QK26"/>
<protein>
    <submittedName>
        <fullName evidence="4">Pollen Ole e 1 allergen/extensin</fullName>
    </submittedName>
</protein>
<accession>A0A200QK26</accession>
<dbReference type="InterPro" id="IPR006041">
    <property type="entry name" value="Pollen_Ole_e1_allergen"/>
</dbReference>
<feature type="chain" id="PRO_5012577764" evidence="3">
    <location>
        <begin position="24"/>
        <end position="162"/>
    </location>
</feature>